<evidence type="ECO:0000256" key="6">
    <source>
        <dbReference type="ARBA" id="ARBA00023136"/>
    </source>
</evidence>
<keyword evidence="3" id="KW-1003">Cell membrane</keyword>
<evidence type="ECO:0000256" key="1">
    <source>
        <dbReference type="ARBA" id="ARBA00004651"/>
    </source>
</evidence>
<evidence type="ECO:0000256" key="3">
    <source>
        <dbReference type="ARBA" id="ARBA00022475"/>
    </source>
</evidence>
<dbReference type="OrthoDB" id="3326149at2"/>
<proteinExistence type="inferred from homology"/>
<dbReference type="InterPro" id="IPR006707">
    <property type="entry name" value="T7SS_EccD"/>
</dbReference>
<evidence type="ECO:0000259" key="8">
    <source>
        <dbReference type="Pfam" id="PF19053"/>
    </source>
</evidence>
<comment type="caution">
    <text evidence="9">The sequence shown here is derived from an EMBL/GenBank/DDBJ whole genome shotgun (WGS) entry which is preliminary data.</text>
</comment>
<evidence type="ECO:0000313" key="9">
    <source>
        <dbReference type="EMBL" id="RFS85497.1"/>
    </source>
</evidence>
<dbReference type="GO" id="GO:0005886">
    <property type="term" value="C:plasma membrane"/>
    <property type="evidence" value="ECO:0007669"/>
    <property type="project" value="UniProtKB-SubCell"/>
</dbReference>
<gene>
    <name evidence="9" type="primary">eccD</name>
    <name evidence="9" type="ORF">D0T12_10720</name>
</gene>
<dbReference type="Pfam" id="PF19053">
    <property type="entry name" value="EccD"/>
    <property type="match status" value="1"/>
</dbReference>
<feature type="transmembrane region" description="Helical" evidence="7">
    <location>
        <begin position="423"/>
        <end position="441"/>
    </location>
</feature>
<evidence type="ECO:0000256" key="4">
    <source>
        <dbReference type="ARBA" id="ARBA00022692"/>
    </source>
</evidence>
<keyword evidence="4 7" id="KW-0812">Transmembrane</keyword>
<comment type="similarity">
    <text evidence="2">Belongs to the EccD/Snm4 family.</text>
</comment>
<dbReference type="Pfam" id="PF08817">
    <property type="entry name" value="YukD"/>
    <property type="match status" value="1"/>
</dbReference>
<protein>
    <submittedName>
        <fullName evidence="9">Type VII secretion integral membrane protein EccD</fullName>
    </submittedName>
</protein>
<feature type="transmembrane region" description="Helical" evidence="7">
    <location>
        <begin position="328"/>
        <end position="345"/>
    </location>
</feature>
<comment type="subcellular location">
    <subcellularLocation>
        <location evidence="1">Cell membrane</location>
        <topology evidence="1">Multi-pass membrane protein</topology>
    </subcellularLocation>
</comment>
<reference evidence="9 10" key="1">
    <citation type="submission" date="2018-08" db="EMBL/GenBank/DDBJ databases">
        <title>Actinomadura spongicola sp. nov., isolated from marine sponge Leucetta chagosensis.</title>
        <authorList>
            <person name="Li L."/>
            <person name="Lin H.W."/>
        </authorList>
    </citation>
    <scope>NUCLEOTIDE SEQUENCE [LARGE SCALE GENOMIC DNA]</scope>
    <source>
        <strain evidence="9 10">LHW52907</strain>
    </source>
</reference>
<dbReference type="NCBIfam" id="TIGR03920">
    <property type="entry name" value="T7SS_EccD"/>
    <property type="match status" value="1"/>
</dbReference>
<feature type="transmembrane region" description="Helical" evidence="7">
    <location>
        <begin position="111"/>
        <end position="131"/>
    </location>
</feature>
<feature type="transmembrane region" description="Helical" evidence="7">
    <location>
        <begin position="302"/>
        <end position="322"/>
    </location>
</feature>
<feature type="transmembrane region" description="Helical" evidence="7">
    <location>
        <begin position="381"/>
        <end position="402"/>
    </location>
</feature>
<evidence type="ECO:0000256" key="5">
    <source>
        <dbReference type="ARBA" id="ARBA00022989"/>
    </source>
</evidence>
<feature type="transmembrane region" description="Helical" evidence="7">
    <location>
        <begin position="137"/>
        <end position="161"/>
    </location>
</feature>
<dbReference type="InterPro" id="IPR024962">
    <property type="entry name" value="YukD-like"/>
</dbReference>
<feature type="transmembrane region" description="Helical" evidence="7">
    <location>
        <begin position="194"/>
        <end position="213"/>
    </location>
</feature>
<accession>A0A372GJG7</accession>
<organism evidence="9 10">
    <name type="scientific">Actinomadura spongiicola</name>
    <dbReference type="NCBI Taxonomy" id="2303421"/>
    <lineage>
        <taxon>Bacteria</taxon>
        <taxon>Bacillati</taxon>
        <taxon>Actinomycetota</taxon>
        <taxon>Actinomycetes</taxon>
        <taxon>Streptosporangiales</taxon>
        <taxon>Thermomonosporaceae</taxon>
        <taxon>Actinomadura</taxon>
    </lineage>
</organism>
<name>A0A372GJG7_9ACTN</name>
<dbReference type="Gene3D" id="3.10.20.90">
    <property type="entry name" value="Phosphatidylinositol 3-kinase Catalytic Subunit, Chain A, domain 1"/>
    <property type="match status" value="1"/>
</dbReference>
<sequence length="445" mass="45067">MSVWSRVTLVGEARTVDMVLPAQEPLGALMPDVLQLLGDPVRNPPQLRHLVTSTGEVLDPGSSLADRQVPDGAVLRLVRSDEPVPAPVVHEVPEVVGDSLDLRLLSWSPAAARWTATFTLVALAVGAGLVIRAGSSAATAAIATACLAALLLVCGVVIGMAGREPAGLAMTLGGGAAGLPALWWAAAAHDWPAWGRWGGAALLLAVLVMLLGLSSPLGRGALVGGAAAALLAAIGTVCAAAGLDSDRTGAVLALSCVVLLSVLLRTALSLSGLTSLDDRRSAGGAVPRVDLMAALDRAHRTMVIATLAVSVAAAVAGLGAATELGGSRGGWNAALAALLALVVAGRARVFPLVLQKAALLAAAVVIVVGLGVRWAEQVSWGIAPALGMLLIGLAAAVVVLTVQPAEHTRARLRRIMNRIEATAVIAIIPVAIGVFGIFARLRETF</sequence>
<feature type="transmembrane region" description="Helical" evidence="7">
    <location>
        <begin position="249"/>
        <end position="270"/>
    </location>
</feature>
<feature type="transmembrane region" description="Helical" evidence="7">
    <location>
        <begin position="220"/>
        <end position="243"/>
    </location>
</feature>
<keyword evidence="6 7" id="KW-0472">Membrane</keyword>
<evidence type="ECO:0000256" key="2">
    <source>
        <dbReference type="ARBA" id="ARBA00006162"/>
    </source>
</evidence>
<dbReference type="RefSeq" id="WP_117399353.1">
    <property type="nucleotide sequence ID" value="NZ_QVNQ01000003.1"/>
</dbReference>
<evidence type="ECO:0000313" key="10">
    <source>
        <dbReference type="Proteomes" id="UP000262882"/>
    </source>
</evidence>
<evidence type="ECO:0000256" key="7">
    <source>
        <dbReference type="SAM" id="Phobius"/>
    </source>
</evidence>
<dbReference type="Proteomes" id="UP000262882">
    <property type="component" value="Unassembled WGS sequence"/>
</dbReference>
<feature type="transmembrane region" description="Helical" evidence="7">
    <location>
        <begin position="357"/>
        <end position="375"/>
    </location>
</feature>
<keyword evidence="5 7" id="KW-1133">Transmembrane helix</keyword>
<feature type="domain" description="EccD-like transmembrane" evidence="8">
    <location>
        <begin position="113"/>
        <end position="443"/>
    </location>
</feature>
<dbReference type="InterPro" id="IPR044049">
    <property type="entry name" value="EccD_transm"/>
</dbReference>
<keyword evidence="10" id="KW-1185">Reference proteome</keyword>
<dbReference type="AlphaFoldDB" id="A0A372GJG7"/>
<dbReference type="EMBL" id="QVNQ01000003">
    <property type="protein sequence ID" value="RFS85497.1"/>
    <property type="molecule type" value="Genomic_DNA"/>
</dbReference>
<feature type="transmembrane region" description="Helical" evidence="7">
    <location>
        <begin position="168"/>
        <end position="188"/>
    </location>
</feature>